<gene>
    <name evidence="15" type="ORF">SPPG_08753</name>
</gene>
<accession>A0A0L0H4A9</accession>
<dbReference type="InterPro" id="IPR048283">
    <property type="entry name" value="AdoMetDC-like"/>
</dbReference>
<dbReference type="PANTHER" id="PTHR11570">
    <property type="entry name" value="S-ADENOSYLMETHIONINE DECARBOXYLASE"/>
    <property type="match status" value="1"/>
</dbReference>
<keyword evidence="9" id="KW-0620">Polyamine biosynthesis</keyword>
<dbReference type="GeneID" id="27691895"/>
<dbReference type="InParanoid" id="A0A0L0H4A9"/>
<name>A0A0L0H4A9_SPIPD</name>
<comment type="similarity">
    <text evidence="3">Belongs to the eukaryotic AdoMetDC family.</text>
</comment>
<proteinExistence type="inferred from homology"/>
<evidence type="ECO:0000256" key="11">
    <source>
        <dbReference type="ARBA" id="ARBA00023239"/>
    </source>
</evidence>
<evidence type="ECO:0000256" key="5">
    <source>
        <dbReference type="ARBA" id="ARBA00022691"/>
    </source>
</evidence>
<evidence type="ECO:0000313" key="15">
    <source>
        <dbReference type="EMBL" id="KNC95809.1"/>
    </source>
</evidence>
<keyword evidence="11" id="KW-0456">Lyase</keyword>
<evidence type="ECO:0000256" key="1">
    <source>
        <dbReference type="ARBA" id="ARBA00001928"/>
    </source>
</evidence>
<dbReference type="AlphaFoldDB" id="A0A0L0H4A9"/>
<dbReference type="InterPro" id="IPR018166">
    <property type="entry name" value="S-AdoMet_deCO2ase_CS"/>
</dbReference>
<keyword evidence="8" id="KW-0745">Spermidine biosynthesis</keyword>
<keyword evidence="6" id="KW-0210">Decarboxylase</keyword>
<dbReference type="InterPro" id="IPR016067">
    <property type="entry name" value="S-AdoMet_deCO2ase_core"/>
</dbReference>
<feature type="region of interest" description="Disordered" evidence="14">
    <location>
        <begin position="266"/>
        <end position="286"/>
    </location>
</feature>
<protein>
    <recommendedName>
        <fullName evidence="4">adenosylmethionine decarboxylase</fullName>
        <ecNumber evidence="4">4.1.1.50</ecNumber>
    </recommendedName>
</protein>
<dbReference type="OrthoDB" id="1068353at2759"/>
<keyword evidence="12" id="KW-0704">Schiff base</keyword>
<dbReference type="InterPro" id="IPR001985">
    <property type="entry name" value="S-AdoMet_decarboxylase_euk"/>
</dbReference>
<dbReference type="PROSITE" id="PS01336">
    <property type="entry name" value="ADOMETDC"/>
    <property type="match status" value="1"/>
</dbReference>
<dbReference type="Pfam" id="PF01536">
    <property type="entry name" value="SAM_decarbox"/>
    <property type="match status" value="1"/>
</dbReference>
<dbReference type="UniPathway" id="UPA00331">
    <property type="reaction ID" value="UER00451"/>
</dbReference>
<keyword evidence="7" id="KW-0068">Autocatalytic cleavage</keyword>
<evidence type="ECO:0000256" key="13">
    <source>
        <dbReference type="ARBA" id="ARBA00023317"/>
    </source>
</evidence>
<dbReference type="Gene3D" id="3.60.90.10">
    <property type="entry name" value="S-adenosylmethionine decarboxylase"/>
    <property type="match status" value="1"/>
</dbReference>
<comment type="pathway">
    <text evidence="2">Amine and polyamine biosynthesis; S-adenosylmethioninamine biosynthesis; S-adenosylmethioninamine from S-adenosyl-L-methionine: step 1/1.</text>
</comment>
<comment type="cofactor">
    <cofactor evidence="1">
        <name>pyruvate</name>
        <dbReference type="ChEBI" id="CHEBI:15361"/>
    </cofactor>
</comment>
<evidence type="ECO:0000256" key="8">
    <source>
        <dbReference type="ARBA" id="ARBA00023066"/>
    </source>
</evidence>
<evidence type="ECO:0000256" key="14">
    <source>
        <dbReference type="SAM" id="MobiDB-lite"/>
    </source>
</evidence>
<reference evidence="15 16" key="1">
    <citation type="submission" date="2009-08" db="EMBL/GenBank/DDBJ databases">
        <title>The Genome Sequence of Spizellomyces punctatus strain DAOM BR117.</title>
        <authorList>
            <consortium name="The Broad Institute Genome Sequencing Platform"/>
            <person name="Russ C."/>
            <person name="Cuomo C."/>
            <person name="Shea T."/>
            <person name="Young S.K."/>
            <person name="Zeng Q."/>
            <person name="Koehrsen M."/>
            <person name="Haas B."/>
            <person name="Borodovsky M."/>
            <person name="Guigo R."/>
            <person name="Alvarado L."/>
            <person name="Berlin A."/>
            <person name="Bochicchio J."/>
            <person name="Borenstein D."/>
            <person name="Chapman S."/>
            <person name="Chen Z."/>
            <person name="Engels R."/>
            <person name="Freedman E."/>
            <person name="Gellesch M."/>
            <person name="Goldberg J."/>
            <person name="Griggs A."/>
            <person name="Gujja S."/>
            <person name="Heiman D."/>
            <person name="Hepburn T."/>
            <person name="Howarth C."/>
            <person name="Jen D."/>
            <person name="Larson L."/>
            <person name="Lewis B."/>
            <person name="Mehta T."/>
            <person name="Park D."/>
            <person name="Pearson M."/>
            <person name="Roberts A."/>
            <person name="Saif S."/>
            <person name="Shenoy N."/>
            <person name="Sisk P."/>
            <person name="Stolte C."/>
            <person name="Sykes S."/>
            <person name="Thomson T."/>
            <person name="Walk T."/>
            <person name="White J."/>
            <person name="Yandava C."/>
            <person name="Burger G."/>
            <person name="Gray M.W."/>
            <person name="Holland P.W.H."/>
            <person name="King N."/>
            <person name="Lang F.B.F."/>
            <person name="Roger A.J."/>
            <person name="Ruiz-Trillo I."/>
            <person name="Lander E."/>
            <person name="Nusbaum C."/>
        </authorList>
    </citation>
    <scope>NUCLEOTIDE SEQUENCE [LARGE SCALE GENOMIC DNA]</scope>
    <source>
        <strain evidence="15 16">DAOM BR117</strain>
    </source>
</reference>
<dbReference type="eggNOG" id="KOG0788">
    <property type="taxonomic scope" value="Eukaryota"/>
</dbReference>
<dbReference type="VEuPathDB" id="FungiDB:SPPG_08753"/>
<organism evidence="15 16">
    <name type="scientific">Spizellomyces punctatus (strain DAOM BR117)</name>
    <dbReference type="NCBI Taxonomy" id="645134"/>
    <lineage>
        <taxon>Eukaryota</taxon>
        <taxon>Fungi</taxon>
        <taxon>Fungi incertae sedis</taxon>
        <taxon>Chytridiomycota</taxon>
        <taxon>Chytridiomycota incertae sedis</taxon>
        <taxon>Chytridiomycetes</taxon>
        <taxon>Spizellomycetales</taxon>
        <taxon>Spizellomycetaceae</taxon>
        <taxon>Spizellomyces</taxon>
    </lineage>
</organism>
<dbReference type="EC" id="4.1.1.50" evidence="4"/>
<dbReference type="GO" id="GO:0004014">
    <property type="term" value="F:adenosylmethionine decarboxylase activity"/>
    <property type="evidence" value="ECO:0007669"/>
    <property type="project" value="UniProtKB-EC"/>
</dbReference>
<evidence type="ECO:0000256" key="12">
    <source>
        <dbReference type="ARBA" id="ARBA00023270"/>
    </source>
</evidence>
<dbReference type="GO" id="GO:0006597">
    <property type="term" value="P:spermine biosynthetic process"/>
    <property type="evidence" value="ECO:0007669"/>
    <property type="project" value="InterPro"/>
</dbReference>
<dbReference type="Proteomes" id="UP000053201">
    <property type="component" value="Unassembled WGS sequence"/>
</dbReference>
<dbReference type="STRING" id="645134.A0A0L0H4A9"/>
<keyword evidence="16" id="KW-1185">Reference proteome</keyword>
<evidence type="ECO:0000256" key="9">
    <source>
        <dbReference type="ARBA" id="ARBA00023115"/>
    </source>
</evidence>
<evidence type="ECO:0000256" key="2">
    <source>
        <dbReference type="ARBA" id="ARBA00004911"/>
    </source>
</evidence>
<keyword evidence="13" id="KW-0670">Pyruvate</keyword>
<dbReference type="NCBIfam" id="TIGR00535">
    <property type="entry name" value="SAM_DCase"/>
    <property type="match status" value="1"/>
</dbReference>
<dbReference type="FunCoup" id="A0A0L0H4A9">
    <property type="interactions" value="318"/>
</dbReference>
<dbReference type="EMBL" id="KQ257475">
    <property type="protein sequence ID" value="KNC95809.1"/>
    <property type="molecule type" value="Genomic_DNA"/>
</dbReference>
<evidence type="ECO:0000256" key="4">
    <source>
        <dbReference type="ARBA" id="ARBA00012357"/>
    </source>
</evidence>
<evidence type="ECO:0000256" key="10">
    <source>
        <dbReference type="ARBA" id="ARBA00023145"/>
    </source>
</evidence>
<dbReference type="OMA" id="WFEESSN"/>
<dbReference type="SUPFAM" id="SSF56276">
    <property type="entry name" value="S-adenosylmethionine decarboxylase"/>
    <property type="match status" value="1"/>
</dbReference>
<dbReference type="GO" id="GO:0008295">
    <property type="term" value="P:spermidine biosynthetic process"/>
    <property type="evidence" value="ECO:0007669"/>
    <property type="project" value="UniProtKB-KW"/>
</dbReference>
<evidence type="ECO:0000313" key="16">
    <source>
        <dbReference type="Proteomes" id="UP000053201"/>
    </source>
</evidence>
<evidence type="ECO:0000256" key="6">
    <source>
        <dbReference type="ARBA" id="ARBA00022793"/>
    </source>
</evidence>
<dbReference type="Gene3D" id="3.30.360.50">
    <property type="entry name" value="S-adenosylmethionine decarboxylase"/>
    <property type="match status" value="1"/>
</dbReference>
<evidence type="ECO:0000256" key="3">
    <source>
        <dbReference type="ARBA" id="ARBA00008466"/>
    </source>
</evidence>
<sequence length="486" mass="55243">MIIKESLVQGLNSHLYSSTYPKPLPSESAEQHTLCGFEGPEKVLEIWFRPVNGKESPILIDAHRAVAREVESLSEDDVSVGDIDEIVDCARPKHDYPVDVFQDNHGRWQYRRSGLRLVDRAVWEEMLRIVKCQVLNVVNNECVDAYLLSESSMFVYPHRLILKTCGTTTLLHAVPKILDIAREYCGFHDVNAVFYSRKAFLFPEKQVWPHGRWGDEVSYLDKLFCKDEFETAGYVLGKINGDHWCLYMCTPHRLSLDLDGVELAESSSSHDSDAGSSINEEEEEEDDVTLEILMTQLDPAAMKAFWRTAEELRAAKDGKDISQEGAQRVYHATGIADIYPKATVDDYLFDPCGYSLNGLLGPYYFTIHVTPEDVCSYASFETTVPVKRFYSHIRAGSESEYDTFEDVIQRVVSVFRPGTFSTTLISRKSVGHKHGKTDGLLEGHIGGFRRRDRIVQCLGKWDLVFCHYDRHVDGTMMRKGTKTALR</sequence>
<dbReference type="RefSeq" id="XP_016603849.1">
    <property type="nucleotide sequence ID" value="XM_016756908.1"/>
</dbReference>
<dbReference type="PANTHER" id="PTHR11570:SF0">
    <property type="entry name" value="S-ADENOSYLMETHIONINE DECARBOXYLASE PROENZYME"/>
    <property type="match status" value="1"/>
</dbReference>
<keyword evidence="5" id="KW-0949">S-adenosyl-L-methionine</keyword>
<keyword evidence="10" id="KW-0865">Zymogen</keyword>
<dbReference type="GO" id="GO:0005829">
    <property type="term" value="C:cytosol"/>
    <property type="evidence" value="ECO:0007669"/>
    <property type="project" value="TreeGrafter"/>
</dbReference>
<evidence type="ECO:0000256" key="7">
    <source>
        <dbReference type="ARBA" id="ARBA00022813"/>
    </source>
</evidence>